<evidence type="ECO:0000313" key="2">
    <source>
        <dbReference type="EMBL" id="MCG0065718.1"/>
    </source>
</evidence>
<comment type="caution">
    <text evidence="2">The sequence shown here is derived from an EMBL/GenBank/DDBJ whole genome shotgun (WGS) entry which is preliminary data.</text>
</comment>
<organism evidence="2 3">
    <name type="scientific">Streptomyces tricolor</name>
    <dbReference type="NCBI Taxonomy" id="68277"/>
    <lineage>
        <taxon>Bacteria</taxon>
        <taxon>Bacillati</taxon>
        <taxon>Actinomycetota</taxon>
        <taxon>Actinomycetes</taxon>
        <taxon>Kitasatosporales</taxon>
        <taxon>Streptomycetaceae</taxon>
        <taxon>Streptomyces</taxon>
        <taxon>Streptomyces violaceoruber group</taxon>
    </lineage>
</organism>
<evidence type="ECO:0000313" key="3">
    <source>
        <dbReference type="Proteomes" id="UP001299012"/>
    </source>
</evidence>
<feature type="non-terminal residue" evidence="2">
    <location>
        <position position="60"/>
    </location>
</feature>
<dbReference type="Proteomes" id="UP001299012">
    <property type="component" value="Unassembled WGS sequence"/>
</dbReference>
<sequence length="60" mass="6057">MRTAGRYRAGRAESNDFPAGGRGIARPPAVAQVSAAGRGQVLGVFLEGADADVSVVEGVD</sequence>
<evidence type="ECO:0000256" key="1">
    <source>
        <dbReference type="SAM" id="MobiDB-lite"/>
    </source>
</evidence>
<feature type="region of interest" description="Disordered" evidence="1">
    <location>
        <begin position="1"/>
        <end position="23"/>
    </location>
</feature>
<protein>
    <submittedName>
        <fullName evidence="2">Uncharacterized protein</fullName>
    </submittedName>
</protein>
<dbReference type="EMBL" id="JAKKZF010000084">
    <property type="protein sequence ID" value="MCG0065718.1"/>
    <property type="molecule type" value="Genomic_DNA"/>
</dbReference>
<accession>A0ABS9JJG6</accession>
<proteinExistence type="predicted"/>
<reference evidence="2 3" key="1">
    <citation type="submission" date="2022-01" db="EMBL/GenBank/DDBJ databases">
        <title>Draft Genome Sequences of Seven Type Strains of the Genus Streptomyces.</title>
        <authorList>
            <person name="Aziz S."/>
            <person name="Coretto E."/>
            <person name="Chronakova A."/>
            <person name="Sproer C."/>
            <person name="Huber K."/>
            <person name="Nouioui I."/>
            <person name="Gross H."/>
        </authorList>
    </citation>
    <scope>NUCLEOTIDE SEQUENCE [LARGE SCALE GENOMIC DNA]</scope>
    <source>
        <strain evidence="2 3">DSM 41685</strain>
    </source>
</reference>
<keyword evidence="3" id="KW-1185">Reference proteome</keyword>
<gene>
    <name evidence="2" type="ORF">L0F81_20870</name>
</gene>
<dbReference type="RefSeq" id="WP_237481721.1">
    <property type="nucleotide sequence ID" value="NZ_JAKKZF010000084.1"/>
</dbReference>
<name>A0ABS9JJG6_9ACTN</name>